<proteinExistence type="predicted"/>
<dbReference type="PANTHER" id="PTHR10039">
    <property type="entry name" value="AMELOGENIN"/>
    <property type="match status" value="1"/>
</dbReference>
<dbReference type="Pfam" id="PF24883">
    <property type="entry name" value="NPHP3_N"/>
    <property type="match status" value="1"/>
</dbReference>
<keyword evidence="1" id="KW-0677">Repeat</keyword>
<evidence type="ECO:0000259" key="2">
    <source>
        <dbReference type="Pfam" id="PF24883"/>
    </source>
</evidence>
<accession>A0AAN6LTQ4</accession>
<dbReference type="InterPro" id="IPR056884">
    <property type="entry name" value="NPHP3-like_N"/>
</dbReference>
<dbReference type="Gene3D" id="3.40.50.300">
    <property type="entry name" value="P-loop containing nucleotide triphosphate hydrolases"/>
    <property type="match status" value="1"/>
</dbReference>
<protein>
    <recommendedName>
        <fullName evidence="2">Nephrocystin 3-like N-terminal domain-containing protein</fullName>
    </recommendedName>
</protein>
<dbReference type="AlphaFoldDB" id="A0AAN6LTQ4"/>
<evidence type="ECO:0000313" key="3">
    <source>
        <dbReference type="EMBL" id="KAK3203624.1"/>
    </source>
</evidence>
<dbReference type="PANTHER" id="PTHR10039:SF15">
    <property type="entry name" value="NACHT DOMAIN-CONTAINING PROTEIN"/>
    <property type="match status" value="1"/>
</dbReference>
<feature type="domain" description="Nephrocystin 3-like N-terminal" evidence="2">
    <location>
        <begin position="136"/>
        <end position="231"/>
    </location>
</feature>
<evidence type="ECO:0000256" key="1">
    <source>
        <dbReference type="ARBA" id="ARBA00022737"/>
    </source>
</evidence>
<dbReference type="InterPro" id="IPR027417">
    <property type="entry name" value="P-loop_NTPase"/>
</dbReference>
<organism evidence="3 4">
    <name type="scientific">Pseudopithomyces chartarum</name>
    <dbReference type="NCBI Taxonomy" id="1892770"/>
    <lineage>
        <taxon>Eukaryota</taxon>
        <taxon>Fungi</taxon>
        <taxon>Dikarya</taxon>
        <taxon>Ascomycota</taxon>
        <taxon>Pezizomycotina</taxon>
        <taxon>Dothideomycetes</taxon>
        <taxon>Pleosporomycetidae</taxon>
        <taxon>Pleosporales</taxon>
        <taxon>Massarineae</taxon>
        <taxon>Didymosphaeriaceae</taxon>
        <taxon>Pseudopithomyces</taxon>
    </lineage>
</organism>
<dbReference type="Proteomes" id="UP001280581">
    <property type="component" value="Unassembled WGS sequence"/>
</dbReference>
<name>A0AAN6LTQ4_9PLEO</name>
<gene>
    <name evidence="3" type="ORF">GRF29_106g156928</name>
</gene>
<evidence type="ECO:0000313" key="4">
    <source>
        <dbReference type="Proteomes" id="UP001280581"/>
    </source>
</evidence>
<comment type="caution">
    <text evidence="3">The sequence shown here is derived from an EMBL/GenBank/DDBJ whole genome shotgun (WGS) entry which is preliminary data.</text>
</comment>
<reference evidence="3 4" key="1">
    <citation type="submission" date="2021-02" db="EMBL/GenBank/DDBJ databases">
        <title>Genome assembly of Pseudopithomyces chartarum.</title>
        <authorList>
            <person name="Jauregui R."/>
            <person name="Singh J."/>
            <person name="Voisey C."/>
        </authorList>
    </citation>
    <scope>NUCLEOTIDE SEQUENCE [LARGE SCALE GENOMIC DNA]</scope>
    <source>
        <strain evidence="3 4">AGR01</strain>
    </source>
</reference>
<keyword evidence="4" id="KW-1185">Reference proteome</keyword>
<feature type="non-terminal residue" evidence="3">
    <location>
        <position position="401"/>
    </location>
</feature>
<sequence length="401" mass="45898">MSFGFGVGDLITVIKLTEKVRERFVTAPSNYGNIKAEMRNLHGLFRDMEDLLLYHQISDERAETLSGIQDDCQRVLEELAEKLEKYVGMDKKGASALEAMSIAWKRLRWEQKEIDGYQDRLKRSNDAFNHQLNILTSEFQTWLDTPKTTLFCPGIPGAGKTVMSAIMVEKLEELADAGPHLGLGLGYFYCSYRDQQQHHSGIIILANFLRQLVEQCKIPMALREAYEQRDKKGPLTMSGLLDIHCQVAKCKRIEIRANNDDVQVYVSERKSELIRGRLEQDTDLSAPVEKSVIESTNGIFLLARLHMDNLKEQLTRGHLRNALKNLPKDQMGWQRRTTLQSNRIRAQSPSKKILAFKTLQWIVYCVWPLSVPELLDALTIQPGSQELDQDFRPHPDDLDSL</sequence>
<dbReference type="EMBL" id="WVTA01000010">
    <property type="protein sequence ID" value="KAK3203624.1"/>
    <property type="molecule type" value="Genomic_DNA"/>
</dbReference>